<proteinExistence type="predicted"/>
<organism evidence="2 3">
    <name type="scientific">Romanomermis culicivorax</name>
    <name type="common">Nematode worm</name>
    <dbReference type="NCBI Taxonomy" id="13658"/>
    <lineage>
        <taxon>Eukaryota</taxon>
        <taxon>Metazoa</taxon>
        <taxon>Ecdysozoa</taxon>
        <taxon>Nematoda</taxon>
        <taxon>Enoplea</taxon>
        <taxon>Dorylaimia</taxon>
        <taxon>Mermithida</taxon>
        <taxon>Mermithoidea</taxon>
        <taxon>Mermithidae</taxon>
        <taxon>Romanomermis</taxon>
    </lineage>
</organism>
<protein>
    <submittedName>
        <fullName evidence="3">Uncharacterized protein</fullName>
    </submittedName>
</protein>
<sequence>MAQSTSTSDRSLSSSLDNYGYFLARSTDQTFCIALMMDDEESMTLLFALYFPLIAAIALKDTIERNSSIIPNEQNYMQENQWSTEEEFLMAVFQTIETALSIGQKLQLIKISNQLSN</sequence>
<keyword evidence="1" id="KW-0472">Membrane</keyword>
<keyword evidence="2" id="KW-1185">Reference proteome</keyword>
<evidence type="ECO:0000313" key="3">
    <source>
        <dbReference type="WBParaSite" id="nRc.2.0.1.t26337-RA"/>
    </source>
</evidence>
<keyword evidence="1" id="KW-1133">Transmembrane helix</keyword>
<feature type="transmembrane region" description="Helical" evidence="1">
    <location>
        <begin position="43"/>
        <end position="59"/>
    </location>
</feature>
<accession>A0A915JJT2</accession>
<dbReference type="AlphaFoldDB" id="A0A915JJT2"/>
<evidence type="ECO:0000256" key="1">
    <source>
        <dbReference type="SAM" id="Phobius"/>
    </source>
</evidence>
<dbReference type="WBParaSite" id="nRc.2.0.1.t26337-RA">
    <property type="protein sequence ID" value="nRc.2.0.1.t26337-RA"/>
    <property type="gene ID" value="nRc.2.0.1.g26337"/>
</dbReference>
<name>A0A915JJT2_ROMCU</name>
<evidence type="ECO:0000313" key="2">
    <source>
        <dbReference type="Proteomes" id="UP000887565"/>
    </source>
</evidence>
<dbReference type="Proteomes" id="UP000887565">
    <property type="component" value="Unplaced"/>
</dbReference>
<keyword evidence="1" id="KW-0812">Transmembrane</keyword>
<reference evidence="3" key="1">
    <citation type="submission" date="2022-11" db="UniProtKB">
        <authorList>
            <consortium name="WormBaseParasite"/>
        </authorList>
    </citation>
    <scope>IDENTIFICATION</scope>
</reference>